<comment type="caution">
    <text evidence="2">The sequence shown here is derived from an EMBL/GenBank/DDBJ whole genome shotgun (WGS) entry which is preliminary data.</text>
</comment>
<dbReference type="EMBL" id="JACSQL010000025">
    <property type="protein sequence ID" value="MBD7971248.1"/>
    <property type="molecule type" value="Genomic_DNA"/>
</dbReference>
<evidence type="ECO:0000256" key="1">
    <source>
        <dbReference type="SAM" id="Phobius"/>
    </source>
</evidence>
<dbReference type="Proteomes" id="UP000608071">
    <property type="component" value="Unassembled WGS sequence"/>
</dbReference>
<proteinExistence type="predicted"/>
<gene>
    <name evidence="2" type="ORF">H9647_24600</name>
</gene>
<sequence length="160" mass="19019">MIRKYKWSFIFFLSLIVFLFSFYNINQVNHVNDQTDMIINEQTQILQSIKVELNESTTPIFHSYGKIKEVEGMGRILTSSNNKIYRNYGKEFLKMIRALEETFNTFTDNNFTTKKDREFLSDHISLVLENINKDSIGIADKVYARIMSETTEYYENYQEN</sequence>
<accession>A0ABR8T6S3</accession>
<keyword evidence="3" id="KW-1185">Reference proteome</keyword>
<organism evidence="2 3">
    <name type="scientific">Paenibacillus gallinarum</name>
    <dbReference type="NCBI Taxonomy" id="2762232"/>
    <lineage>
        <taxon>Bacteria</taxon>
        <taxon>Bacillati</taxon>
        <taxon>Bacillota</taxon>
        <taxon>Bacilli</taxon>
        <taxon>Bacillales</taxon>
        <taxon>Paenibacillaceae</taxon>
        <taxon>Paenibacillus</taxon>
    </lineage>
</organism>
<feature type="transmembrane region" description="Helical" evidence="1">
    <location>
        <begin position="7"/>
        <end position="25"/>
    </location>
</feature>
<name>A0ABR8T6S3_9BACL</name>
<evidence type="ECO:0000313" key="2">
    <source>
        <dbReference type="EMBL" id="MBD7971248.1"/>
    </source>
</evidence>
<protein>
    <submittedName>
        <fullName evidence="2">Uncharacterized protein</fullName>
    </submittedName>
</protein>
<keyword evidence="1" id="KW-1133">Transmembrane helix</keyword>
<keyword evidence="1" id="KW-0472">Membrane</keyword>
<evidence type="ECO:0000313" key="3">
    <source>
        <dbReference type="Proteomes" id="UP000608071"/>
    </source>
</evidence>
<reference evidence="2 3" key="1">
    <citation type="submission" date="2020-08" db="EMBL/GenBank/DDBJ databases">
        <title>A Genomic Blueprint of the Chicken Gut Microbiome.</title>
        <authorList>
            <person name="Gilroy R."/>
            <person name="Ravi A."/>
            <person name="Getino M."/>
            <person name="Pursley I."/>
            <person name="Horton D.L."/>
            <person name="Alikhan N.-F."/>
            <person name="Baker D."/>
            <person name="Gharbi K."/>
            <person name="Hall N."/>
            <person name="Watson M."/>
            <person name="Adriaenssens E.M."/>
            <person name="Foster-Nyarko E."/>
            <person name="Jarju S."/>
            <person name="Secka A."/>
            <person name="Antonio M."/>
            <person name="Oren A."/>
            <person name="Chaudhuri R."/>
            <person name="La Ragione R.M."/>
            <person name="Hildebrand F."/>
            <person name="Pallen M.J."/>
        </authorList>
    </citation>
    <scope>NUCLEOTIDE SEQUENCE [LARGE SCALE GENOMIC DNA]</scope>
    <source>
        <strain evidence="2 3">Sa2BVA9</strain>
    </source>
</reference>
<keyword evidence="1" id="KW-0812">Transmembrane</keyword>